<dbReference type="Pfam" id="PF01039">
    <property type="entry name" value="Carboxyl_trans"/>
    <property type="match status" value="1"/>
</dbReference>
<dbReference type="InterPro" id="IPR011763">
    <property type="entry name" value="COA_CT_C"/>
</dbReference>
<gene>
    <name evidence="3" type="ORF">FCC1311_083991</name>
</gene>
<dbReference type="Proteomes" id="UP000241890">
    <property type="component" value="Unassembled WGS sequence"/>
</dbReference>
<reference evidence="3 4" key="1">
    <citation type="submission" date="2017-12" db="EMBL/GenBank/DDBJ databases">
        <title>Sequencing, de novo assembly and annotation of complete genome of a new Thraustochytrid species, strain FCC1311.</title>
        <authorList>
            <person name="Sedici K."/>
            <person name="Godart F."/>
            <person name="Aiese Cigliano R."/>
            <person name="Sanseverino W."/>
            <person name="Barakat M."/>
            <person name="Ortet P."/>
            <person name="Marechal E."/>
            <person name="Cagnac O."/>
            <person name="Amato A."/>
        </authorList>
    </citation>
    <scope>NUCLEOTIDE SEQUENCE [LARGE SCALE GENOMIC DNA]</scope>
</reference>
<dbReference type="InterPro" id="IPR034733">
    <property type="entry name" value="AcCoA_carboxyl_beta"/>
</dbReference>
<dbReference type="PANTHER" id="PTHR43842">
    <property type="entry name" value="PROPIONYL-COA CARBOXYLASE BETA CHAIN"/>
    <property type="match status" value="1"/>
</dbReference>
<dbReference type="AlphaFoldDB" id="A0A2R5GSW0"/>
<dbReference type="InterPro" id="IPR029045">
    <property type="entry name" value="ClpP/crotonase-like_dom_sf"/>
</dbReference>
<dbReference type="PANTHER" id="PTHR43842:SF2">
    <property type="entry name" value="PROPIONYL-COA CARBOXYLASE BETA CHAIN, MITOCHONDRIAL"/>
    <property type="match status" value="1"/>
</dbReference>
<dbReference type="InterPro" id="IPR051047">
    <property type="entry name" value="AccD/PCCB"/>
</dbReference>
<feature type="region of interest" description="Disordered" evidence="1">
    <location>
        <begin position="39"/>
        <end position="59"/>
    </location>
</feature>
<protein>
    <submittedName>
        <fullName evidence="3">Propionyl-CoA carboxylase beta chain, mitochondrial</fullName>
    </submittedName>
</protein>
<accession>A0A2R5GSW0</accession>
<sequence>MKMDTILRAPVSGTIESLHVRKGSLLANPGDSVAWIRPASASEADQRSRQGKSAALEEHEAELARARKLRDEILRARDIAAEMGGPDNVKRHHERGRLTIRERIDGMLDASSFREMGRAAPGNFVVGTGRVQERPVVVGGEDFTISGGSPTFAGLRKSVYVETLALQLRVPLIRLHEGGGGSVAGAGGKDSSDDKNGNGLPKPQGDAVYNRPRFESVRKVLDTVPVACAALGPVAGLPASRLVASHFSVMTENAQVLIAGPQVVQRALGYETTKEKLGGPEVHLASGVVDNLASSEEDAFAQISRFLSYLPTCVGEVPPVDNTGADPRDRQDEELLTAVSSLHRRQVYDVRQDIMERVVDRGSLFEMTPHFGPGIVTALARIAGKPVGIIANDCKFHGGAMTADGARKTKRFMETCEQFSLPIVFFVDEPGFMIGEEAERQATIRAGTEAVLTGASLSVPSASVVIRKAYGVAGAAHFGPEGRTFIWPSAEVGALPVESGVAVAFKRMLDAIEDNEEREARRKELEDQFSARLSPMSRAVGFAAHDIIVPTETRPVLADWLDLAWPLVERNVAAKKARSLLSSL</sequence>
<name>A0A2R5GSW0_9STRA</name>
<proteinExistence type="predicted"/>
<dbReference type="GO" id="GO:0004658">
    <property type="term" value="F:propionyl-CoA carboxylase activity"/>
    <property type="evidence" value="ECO:0007669"/>
    <property type="project" value="TreeGrafter"/>
</dbReference>
<comment type="caution">
    <text evidence="3">The sequence shown here is derived from an EMBL/GenBank/DDBJ whole genome shotgun (WGS) entry which is preliminary data.</text>
</comment>
<evidence type="ECO:0000313" key="3">
    <source>
        <dbReference type="EMBL" id="GBG32848.1"/>
    </source>
</evidence>
<dbReference type="SUPFAM" id="SSF52096">
    <property type="entry name" value="ClpP/crotonase"/>
    <property type="match status" value="2"/>
</dbReference>
<dbReference type="EMBL" id="BEYU01000133">
    <property type="protein sequence ID" value="GBG32848.1"/>
    <property type="molecule type" value="Genomic_DNA"/>
</dbReference>
<evidence type="ECO:0000256" key="1">
    <source>
        <dbReference type="SAM" id="MobiDB-lite"/>
    </source>
</evidence>
<feature type="domain" description="CoA carboxyltransferase C-terminal" evidence="2">
    <location>
        <begin position="327"/>
        <end position="582"/>
    </location>
</feature>
<feature type="region of interest" description="Disordered" evidence="1">
    <location>
        <begin position="181"/>
        <end position="208"/>
    </location>
</feature>
<dbReference type="PROSITE" id="PS50989">
    <property type="entry name" value="COA_CT_CTER"/>
    <property type="match status" value="1"/>
</dbReference>
<keyword evidence="4" id="KW-1185">Reference proteome</keyword>
<evidence type="ECO:0000313" key="4">
    <source>
        <dbReference type="Proteomes" id="UP000241890"/>
    </source>
</evidence>
<dbReference type="InParanoid" id="A0A2R5GSW0"/>
<dbReference type="OrthoDB" id="410701at2759"/>
<organism evidence="3 4">
    <name type="scientific">Hondaea fermentalgiana</name>
    <dbReference type="NCBI Taxonomy" id="2315210"/>
    <lineage>
        <taxon>Eukaryota</taxon>
        <taxon>Sar</taxon>
        <taxon>Stramenopiles</taxon>
        <taxon>Bigyra</taxon>
        <taxon>Labyrinthulomycetes</taxon>
        <taxon>Thraustochytrida</taxon>
        <taxon>Thraustochytriidae</taxon>
        <taxon>Hondaea</taxon>
    </lineage>
</organism>
<evidence type="ECO:0000259" key="2">
    <source>
        <dbReference type="PROSITE" id="PS50989"/>
    </source>
</evidence>
<dbReference type="Gene3D" id="3.90.226.10">
    <property type="entry name" value="2-enoyl-CoA Hydratase, Chain A, domain 1"/>
    <property type="match status" value="2"/>
</dbReference>